<dbReference type="PATRIC" id="fig|1353534.3.peg.3044"/>
<evidence type="ECO:0000313" key="5">
    <source>
        <dbReference type="Proteomes" id="UP000093954"/>
    </source>
</evidence>
<gene>
    <name evidence="4" type="primary">hssR</name>
    <name evidence="4" type="ORF">CLRAG_29960</name>
</gene>
<organism evidence="4 5">
    <name type="scientific">Clostridium ragsdalei P11</name>
    <dbReference type="NCBI Taxonomy" id="1353534"/>
    <lineage>
        <taxon>Bacteria</taxon>
        <taxon>Bacillati</taxon>
        <taxon>Bacillota</taxon>
        <taxon>Clostridia</taxon>
        <taxon>Eubacteriales</taxon>
        <taxon>Clostridiaceae</taxon>
        <taxon>Clostridium</taxon>
    </lineage>
</organism>
<accession>A0A1A6AMU5</accession>
<dbReference type="Gene3D" id="1.10.10.10">
    <property type="entry name" value="Winged helix-like DNA-binding domain superfamily/Winged helix DNA-binding domain"/>
    <property type="match status" value="1"/>
</dbReference>
<feature type="DNA-binding region" description="OmpR/PhoB-type" evidence="2">
    <location>
        <begin position="1"/>
        <end position="63"/>
    </location>
</feature>
<dbReference type="PROSITE" id="PS51755">
    <property type="entry name" value="OMPR_PHOB"/>
    <property type="match status" value="1"/>
</dbReference>
<evidence type="ECO:0000313" key="4">
    <source>
        <dbReference type="EMBL" id="OBR91392.1"/>
    </source>
</evidence>
<protein>
    <submittedName>
        <fullName evidence="4">Heme response regulator HssR</fullName>
    </submittedName>
</protein>
<dbReference type="GO" id="GO:0006355">
    <property type="term" value="P:regulation of DNA-templated transcription"/>
    <property type="evidence" value="ECO:0007669"/>
    <property type="project" value="InterPro"/>
</dbReference>
<dbReference type="Proteomes" id="UP000093954">
    <property type="component" value="Unassembled WGS sequence"/>
</dbReference>
<keyword evidence="5" id="KW-1185">Reference proteome</keyword>
<dbReference type="SMART" id="SM00862">
    <property type="entry name" value="Trans_reg_C"/>
    <property type="match status" value="1"/>
</dbReference>
<evidence type="ECO:0000256" key="2">
    <source>
        <dbReference type="PROSITE-ProRule" id="PRU01091"/>
    </source>
</evidence>
<dbReference type="CDD" id="cd00383">
    <property type="entry name" value="trans_reg_C"/>
    <property type="match status" value="1"/>
</dbReference>
<evidence type="ECO:0000256" key="1">
    <source>
        <dbReference type="ARBA" id="ARBA00023125"/>
    </source>
</evidence>
<proteinExistence type="predicted"/>
<dbReference type="Pfam" id="PF00486">
    <property type="entry name" value="Trans_reg_C"/>
    <property type="match status" value="1"/>
</dbReference>
<dbReference type="InterPro" id="IPR016032">
    <property type="entry name" value="Sig_transdc_resp-reg_C-effctor"/>
</dbReference>
<dbReference type="InterPro" id="IPR036388">
    <property type="entry name" value="WH-like_DNA-bd_sf"/>
</dbReference>
<dbReference type="SUPFAM" id="SSF46894">
    <property type="entry name" value="C-terminal effector domain of the bipartite response regulators"/>
    <property type="match status" value="1"/>
</dbReference>
<feature type="domain" description="OmpR/PhoB-type" evidence="3">
    <location>
        <begin position="1"/>
        <end position="63"/>
    </location>
</feature>
<keyword evidence="1 2" id="KW-0238">DNA-binding</keyword>
<comment type="caution">
    <text evidence="4">The sequence shown here is derived from an EMBL/GenBank/DDBJ whole genome shotgun (WGS) entry which is preliminary data.</text>
</comment>
<dbReference type="AlphaFoldDB" id="A0A1A6AMU5"/>
<dbReference type="GO" id="GO:0000160">
    <property type="term" value="P:phosphorelay signal transduction system"/>
    <property type="evidence" value="ECO:0007669"/>
    <property type="project" value="InterPro"/>
</dbReference>
<reference evidence="4 5" key="1">
    <citation type="journal article" date="2012" name="Front. Microbiol.">
        <title>Draft Genome Sequence of the Virulent Strain 01-B526 of the Fish Pathogen Aeromonas salmonicida.</title>
        <authorList>
            <person name="Charette S.J."/>
            <person name="Brochu F."/>
            <person name="Boyle B."/>
            <person name="Filion G."/>
            <person name="Tanaka K.H."/>
            <person name="Derome N."/>
        </authorList>
    </citation>
    <scope>NUCLEOTIDE SEQUENCE [LARGE SCALE GENOMIC DNA]</scope>
    <source>
        <strain evidence="4 5">P11</strain>
    </source>
</reference>
<dbReference type="GO" id="GO:0003677">
    <property type="term" value="F:DNA binding"/>
    <property type="evidence" value="ECO:0007669"/>
    <property type="project" value="UniProtKB-UniRule"/>
</dbReference>
<evidence type="ECO:0000259" key="3">
    <source>
        <dbReference type="PROSITE" id="PS51755"/>
    </source>
</evidence>
<dbReference type="InterPro" id="IPR001867">
    <property type="entry name" value="OmpR/PhoB-type_DNA-bd"/>
</dbReference>
<sequence length="65" mass="7529">MLAGYPGKTFLRDQLIEDIWGVDFDGNERTLDVHIGRIRGKFPEHKYGFKIITIRGVGYKFEVTI</sequence>
<name>A0A1A6AMU5_9CLOT</name>
<dbReference type="EMBL" id="LROS01000039">
    <property type="protein sequence ID" value="OBR91392.1"/>
    <property type="molecule type" value="Genomic_DNA"/>
</dbReference>